<keyword evidence="2" id="KW-0233">DNA recombination</keyword>
<dbReference type="PANTHER" id="PTHR30349:SF41">
    <property type="entry name" value="INTEGRASE_RECOMBINASE PROTEIN MJ0367-RELATED"/>
    <property type="match status" value="1"/>
</dbReference>
<dbReference type="GO" id="GO:0015074">
    <property type="term" value="P:DNA integration"/>
    <property type="evidence" value="ECO:0007669"/>
    <property type="project" value="InterPro"/>
</dbReference>
<feature type="domain" description="Tyr recombinase" evidence="3">
    <location>
        <begin position="117"/>
        <end position="296"/>
    </location>
</feature>
<protein>
    <recommendedName>
        <fullName evidence="3">Tyr recombinase domain-containing protein</fullName>
    </recommendedName>
</protein>
<evidence type="ECO:0000256" key="2">
    <source>
        <dbReference type="ARBA" id="ARBA00023172"/>
    </source>
</evidence>
<dbReference type="Pfam" id="PF00589">
    <property type="entry name" value="Phage_integrase"/>
    <property type="match status" value="1"/>
</dbReference>
<evidence type="ECO:0000259" key="3">
    <source>
        <dbReference type="PROSITE" id="PS51898"/>
    </source>
</evidence>
<accession>A0A0F9SKX3</accession>
<organism evidence="4">
    <name type="scientific">marine sediment metagenome</name>
    <dbReference type="NCBI Taxonomy" id="412755"/>
    <lineage>
        <taxon>unclassified sequences</taxon>
        <taxon>metagenomes</taxon>
        <taxon>ecological metagenomes</taxon>
    </lineage>
</organism>
<dbReference type="PANTHER" id="PTHR30349">
    <property type="entry name" value="PHAGE INTEGRASE-RELATED"/>
    <property type="match status" value="1"/>
</dbReference>
<dbReference type="InterPro" id="IPR013762">
    <property type="entry name" value="Integrase-like_cat_sf"/>
</dbReference>
<dbReference type="PROSITE" id="PS51898">
    <property type="entry name" value="TYR_RECOMBINASE"/>
    <property type="match status" value="1"/>
</dbReference>
<comment type="caution">
    <text evidence="4">The sequence shown here is derived from an EMBL/GenBank/DDBJ whole genome shotgun (WGS) entry which is preliminary data.</text>
</comment>
<keyword evidence="1" id="KW-0238">DNA-binding</keyword>
<proteinExistence type="predicted"/>
<name>A0A0F9SKX3_9ZZZZ</name>
<dbReference type="InterPro" id="IPR002104">
    <property type="entry name" value="Integrase_catalytic"/>
</dbReference>
<reference evidence="4" key="1">
    <citation type="journal article" date="2015" name="Nature">
        <title>Complex archaea that bridge the gap between prokaryotes and eukaryotes.</title>
        <authorList>
            <person name="Spang A."/>
            <person name="Saw J.H."/>
            <person name="Jorgensen S.L."/>
            <person name="Zaremba-Niedzwiedzka K."/>
            <person name="Martijn J."/>
            <person name="Lind A.E."/>
            <person name="van Eijk R."/>
            <person name="Schleper C."/>
            <person name="Guy L."/>
            <person name="Ettema T.J."/>
        </authorList>
    </citation>
    <scope>NUCLEOTIDE SEQUENCE</scope>
</reference>
<dbReference type="AlphaFoldDB" id="A0A0F9SKX3"/>
<evidence type="ECO:0000256" key="1">
    <source>
        <dbReference type="ARBA" id="ARBA00023125"/>
    </source>
</evidence>
<sequence>MHRPTNKEIIDNYLNFYIHSNQSISMRKSSLNYFIGGDFFNYQEHFFDITTKILKQYFVFLKNLNSVSIQTRKNKWSILTSFLNFTMEDYEGFTVAIPRKTISWNGYIPKETKINTNKDVIADKEEIQKILNYFDENNFKHYLIFRTFVDTGMRKGELTNTLYTHVNLKYRHFHIKIGKTGEKIYNFSEDLKEKLEIYLKERKRVNANNYYLFITKSLKKYNNRTFNLILGRVRKRLSIDKNITCKTFRSTLNTLRKKEMRCSNENAKRLLGHKTNDVNITSYTKYDYIDLMNLYDNYYPYKILNL</sequence>
<dbReference type="GO" id="GO:0003677">
    <property type="term" value="F:DNA binding"/>
    <property type="evidence" value="ECO:0007669"/>
    <property type="project" value="UniProtKB-KW"/>
</dbReference>
<dbReference type="CDD" id="cd00397">
    <property type="entry name" value="DNA_BRE_C"/>
    <property type="match status" value="1"/>
</dbReference>
<gene>
    <name evidence="4" type="ORF">LCGC14_0506320</name>
</gene>
<dbReference type="SUPFAM" id="SSF56349">
    <property type="entry name" value="DNA breaking-rejoining enzymes"/>
    <property type="match status" value="1"/>
</dbReference>
<dbReference type="EMBL" id="LAZR01000605">
    <property type="protein sequence ID" value="KKN62992.1"/>
    <property type="molecule type" value="Genomic_DNA"/>
</dbReference>
<dbReference type="GO" id="GO:0006310">
    <property type="term" value="P:DNA recombination"/>
    <property type="evidence" value="ECO:0007669"/>
    <property type="project" value="UniProtKB-KW"/>
</dbReference>
<evidence type="ECO:0000313" key="4">
    <source>
        <dbReference type="EMBL" id="KKN62992.1"/>
    </source>
</evidence>
<dbReference type="Gene3D" id="1.10.443.10">
    <property type="entry name" value="Intergrase catalytic core"/>
    <property type="match status" value="1"/>
</dbReference>
<dbReference type="InterPro" id="IPR050090">
    <property type="entry name" value="Tyrosine_recombinase_XerCD"/>
</dbReference>
<dbReference type="InterPro" id="IPR011010">
    <property type="entry name" value="DNA_brk_join_enz"/>
</dbReference>